<evidence type="ECO:0000313" key="3">
    <source>
        <dbReference type="Proteomes" id="UP001172457"/>
    </source>
</evidence>
<name>A0AA38SBS6_9ASTR</name>
<dbReference type="EMBL" id="JARYMX010000007">
    <property type="protein sequence ID" value="KAJ9540089.1"/>
    <property type="molecule type" value="Genomic_DNA"/>
</dbReference>
<reference evidence="2" key="1">
    <citation type="submission" date="2023-03" db="EMBL/GenBank/DDBJ databases">
        <title>Chromosome-scale reference genome and RAD-based genetic map of yellow starthistle (Centaurea solstitialis) reveal putative structural variation and QTLs associated with invader traits.</title>
        <authorList>
            <person name="Reatini B."/>
            <person name="Cang F.A."/>
            <person name="Jiang Q."/>
            <person name="Mckibben M.T.W."/>
            <person name="Barker M.S."/>
            <person name="Rieseberg L.H."/>
            <person name="Dlugosch K.M."/>
        </authorList>
    </citation>
    <scope>NUCLEOTIDE SEQUENCE</scope>
    <source>
        <strain evidence="2">CAN-66</strain>
        <tissue evidence="2">Leaf</tissue>
    </source>
</reference>
<dbReference type="Proteomes" id="UP001172457">
    <property type="component" value="Chromosome 7"/>
</dbReference>
<keyword evidence="3" id="KW-1185">Reference proteome</keyword>
<protein>
    <submittedName>
        <fullName evidence="2">Uncharacterized protein</fullName>
    </submittedName>
</protein>
<feature type="region of interest" description="Disordered" evidence="1">
    <location>
        <begin position="121"/>
        <end position="160"/>
    </location>
</feature>
<dbReference type="AlphaFoldDB" id="A0AA38SBS6"/>
<gene>
    <name evidence="2" type="ORF">OSB04_026595</name>
</gene>
<evidence type="ECO:0000313" key="2">
    <source>
        <dbReference type="EMBL" id="KAJ9540089.1"/>
    </source>
</evidence>
<comment type="caution">
    <text evidence="2">The sequence shown here is derived from an EMBL/GenBank/DDBJ whole genome shotgun (WGS) entry which is preliminary data.</text>
</comment>
<evidence type="ECO:0000256" key="1">
    <source>
        <dbReference type="SAM" id="MobiDB-lite"/>
    </source>
</evidence>
<sequence length="160" mass="18297">MSTTPNRQLANMLGRLEADEETINNLTRYEKWGNIEAPIETLDIEQLEHFFGQFKTEMLEMKKIVEKQNVDNRRPTVDSNGMLAPPIQVFNLEVRFRSLSSKLGHQLPRFHELVARAHTRRTTTVLSPPMPMPSPHGDPMYGTHGLRDGGGSNNLSTRMW</sequence>
<organism evidence="2 3">
    <name type="scientific">Centaurea solstitialis</name>
    <name type="common">yellow star-thistle</name>
    <dbReference type="NCBI Taxonomy" id="347529"/>
    <lineage>
        <taxon>Eukaryota</taxon>
        <taxon>Viridiplantae</taxon>
        <taxon>Streptophyta</taxon>
        <taxon>Embryophyta</taxon>
        <taxon>Tracheophyta</taxon>
        <taxon>Spermatophyta</taxon>
        <taxon>Magnoliopsida</taxon>
        <taxon>eudicotyledons</taxon>
        <taxon>Gunneridae</taxon>
        <taxon>Pentapetalae</taxon>
        <taxon>asterids</taxon>
        <taxon>campanulids</taxon>
        <taxon>Asterales</taxon>
        <taxon>Asteraceae</taxon>
        <taxon>Carduoideae</taxon>
        <taxon>Cardueae</taxon>
        <taxon>Centaureinae</taxon>
        <taxon>Centaurea</taxon>
    </lineage>
</organism>
<proteinExistence type="predicted"/>
<accession>A0AA38SBS6</accession>